<keyword evidence="1" id="KW-0472">Membrane</keyword>
<dbReference type="Gene3D" id="3.90.1150.10">
    <property type="entry name" value="Aspartate Aminotransferase, domain 1"/>
    <property type="match status" value="1"/>
</dbReference>
<keyword evidence="1" id="KW-1133">Transmembrane helix</keyword>
<dbReference type="AlphaFoldDB" id="A0A4R2RSY7"/>
<keyword evidence="1" id="KW-0812">Transmembrane</keyword>
<accession>A0A4R2RSY7</accession>
<comment type="caution">
    <text evidence="2">The sequence shown here is derived from an EMBL/GenBank/DDBJ whole genome shotgun (WGS) entry which is preliminary data.</text>
</comment>
<feature type="transmembrane region" description="Helical" evidence="1">
    <location>
        <begin position="9"/>
        <end position="29"/>
    </location>
</feature>
<sequence>MLRFTAERFVGMIVTMLLLTFMIVFMNFVSDILRACLAPRIKLGADAMKARGFILYLGKLTVVDSFRIGCIGQLDVHVMRRVVAAAGEVLAEMGVNRAAPPAAALEEHKKLAS</sequence>
<dbReference type="Proteomes" id="UP000295050">
    <property type="component" value="Unassembled WGS sequence"/>
</dbReference>
<evidence type="ECO:0000313" key="2">
    <source>
        <dbReference type="EMBL" id="TCP63001.1"/>
    </source>
</evidence>
<name>A0A4R2RSY7_9RHOB</name>
<protein>
    <submittedName>
        <fullName evidence="2">Uncharacterized protein</fullName>
    </submittedName>
</protein>
<proteinExistence type="predicted"/>
<dbReference type="EMBL" id="SLXU01000001">
    <property type="protein sequence ID" value="TCP63001.1"/>
    <property type="molecule type" value="Genomic_DNA"/>
</dbReference>
<evidence type="ECO:0000313" key="3">
    <source>
        <dbReference type="Proteomes" id="UP000295050"/>
    </source>
</evidence>
<gene>
    <name evidence="2" type="ORF">EV663_101264</name>
</gene>
<dbReference type="InterPro" id="IPR015422">
    <property type="entry name" value="PyrdxlP-dep_Trfase_small"/>
</dbReference>
<keyword evidence="3" id="KW-1185">Reference proteome</keyword>
<evidence type="ECO:0000256" key="1">
    <source>
        <dbReference type="SAM" id="Phobius"/>
    </source>
</evidence>
<dbReference type="RefSeq" id="WP_243697845.1">
    <property type="nucleotide sequence ID" value="NZ_SLXU01000001.1"/>
</dbReference>
<organism evidence="2 3">
    <name type="scientific">Rhodovulum bhavnagarense</name>
    <dbReference type="NCBI Taxonomy" id="992286"/>
    <lineage>
        <taxon>Bacteria</taxon>
        <taxon>Pseudomonadati</taxon>
        <taxon>Pseudomonadota</taxon>
        <taxon>Alphaproteobacteria</taxon>
        <taxon>Rhodobacterales</taxon>
        <taxon>Paracoccaceae</taxon>
        <taxon>Rhodovulum</taxon>
    </lineage>
</organism>
<reference evidence="2 3" key="1">
    <citation type="submission" date="2019-03" db="EMBL/GenBank/DDBJ databases">
        <title>Genomic Encyclopedia of Type Strains, Phase IV (KMG-IV): sequencing the most valuable type-strain genomes for metagenomic binning, comparative biology and taxonomic classification.</title>
        <authorList>
            <person name="Goeker M."/>
        </authorList>
    </citation>
    <scope>NUCLEOTIDE SEQUENCE [LARGE SCALE GENOMIC DNA]</scope>
    <source>
        <strain evidence="2 3">DSM 24766</strain>
    </source>
</reference>